<reference evidence="1" key="1">
    <citation type="submission" date="2021-01" db="EMBL/GenBank/DDBJ databases">
        <authorList>
            <person name="Corre E."/>
            <person name="Pelletier E."/>
            <person name="Niang G."/>
            <person name="Scheremetjew M."/>
            <person name="Finn R."/>
            <person name="Kale V."/>
            <person name="Holt S."/>
            <person name="Cochrane G."/>
            <person name="Meng A."/>
            <person name="Brown T."/>
            <person name="Cohen L."/>
        </authorList>
    </citation>
    <scope>NUCLEOTIDE SEQUENCE</scope>
    <source>
        <strain evidence="1">Ras09</strain>
    </source>
</reference>
<name>A0A7S3CM00_9SPIT</name>
<gene>
    <name evidence="1" type="ORF">SRAS04492_LOCUS3856</name>
</gene>
<proteinExistence type="predicted"/>
<sequence>MADQNQNVEAVRDSFPSTKVAEIENLSYQEEAYLTQLSQEGLESLQVEASSDLPAQESPSPEVQDQSELSYLNTQALGMMYWGLSKISLHPRKRFHRFTELFIEKTIDKMEQGPLNKVGDNPISVFDQLLQTTAVMMYTQSYLSNINLSKGILDQADKVLAIRLGLATPLFVEADHTGVNEVPGKKANTQKRSSRVKYVQQEIPLGLGPQDLRPLHFAQIVHVKLILGSLCNDRMRKFAKAEKRQNYQAQVERIVRQSVYLLRSLPRPRSKTRFDKLAPGKRAGLAGNYCQILRSLAQVRYYENMEDYAIIIALIKELTSPTYNANLKARDLAEVVQALCYLMKAEELGQLERSENRNKLSLKRELDIICERCARNFGRFTPLTREIINGQVLKLELYYEPFIFEAFKKHNLPTKKPETKPKLAKSA</sequence>
<dbReference type="EMBL" id="HBIA01007480">
    <property type="protein sequence ID" value="CAE0232058.1"/>
    <property type="molecule type" value="Transcribed_RNA"/>
</dbReference>
<dbReference type="AlphaFoldDB" id="A0A7S3CM00"/>
<protein>
    <submittedName>
        <fullName evidence="1">Uncharacterized protein</fullName>
    </submittedName>
</protein>
<evidence type="ECO:0000313" key="1">
    <source>
        <dbReference type="EMBL" id="CAE0232058.1"/>
    </source>
</evidence>
<accession>A0A7S3CM00</accession>
<organism evidence="1">
    <name type="scientific">Strombidium rassoulzadegani</name>
    <dbReference type="NCBI Taxonomy" id="1082188"/>
    <lineage>
        <taxon>Eukaryota</taxon>
        <taxon>Sar</taxon>
        <taxon>Alveolata</taxon>
        <taxon>Ciliophora</taxon>
        <taxon>Intramacronucleata</taxon>
        <taxon>Spirotrichea</taxon>
        <taxon>Oligotrichia</taxon>
        <taxon>Strombidiidae</taxon>
        <taxon>Strombidium</taxon>
    </lineage>
</organism>